<dbReference type="Proteomes" id="UP000314294">
    <property type="component" value="Unassembled WGS sequence"/>
</dbReference>
<gene>
    <name evidence="1" type="ORF">EYF80_036555</name>
</gene>
<comment type="caution">
    <text evidence="1">The sequence shown here is derived from an EMBL/GenBank/DDBJ whole genome shotgun (WGS) entry which is preliminary data.</text>
</comment>
<sequence>MVTRIGSLDVKSLPAFMPDAEPKEVTTEESHSQLADTRLHYGLWPIPIPSLKDYEEVPLKVPEGGDRGQTTPAY</sequence>
<protein>
    <submittedName>
        <fullName evidence="1">Uncharacterized protein</fullName>
    </submittedName>
</protein>
<accession>A0A4Z2GK80</accession>
<organism evidence="1 2">
    <name type="scientific">Liparis tanakae</name>
    <name type="common">Tanaka's snailfish</name>
    <dbReference type="NCBI Taxonomy" id="230148"/>
    <lineage>
        <taxon>Eukaryota</taxon>
        <taxon>Metazoa</taxon>
        <taxon>Chordata</taxon>
        <taxon>Craniata</taxon>
        <taxon>Vertebrata</taxon>
        <taxon>Euteleostomi</taxon>
        <taxon>Actinopterygii</taxon>
        <taxon>Neopterygii</taxon>
        <taxon>Teleostei</taxon>
        <taxon>Neoteleostei</taxon>
        <taxon>Acanthomorphata</taxon>
        <taxon>Eupercaria</taxon>
        <taxon>Perciformes</taxon>
        <taxon>Cottioidei</taxon>
        <taxon>Cottales</taxon>
        <taxon>Liparidae</taxon>
        <taxon>Liparis</taxon>
    </lineage>
</organism>
<proteinExistence type="predicted"/>
<keyword evidence="2" id="KW-1185">Reference proteome</keyword>
<reference evidence="1 2" key="1">
    <citation type="submission" date="2019-03" db="EMBL/GenBank/DDBJ databases">
        <title>First draft genome of Liparis tanakae, snailfish: a comprehensive survey of snailfish specific genes.</title>
        <authorList>
            <person name="Kim W."/>
            <person name="Song I."/>
            <person name="Jeong J.-H."/>
            <person name="Kim D."/>
            <person name="Kim S."/>
            <person name="Ryu S."/>
            <person name="Song J.Y."/>
            <person name="Lee S.K."/>
        </authorList>
    </citation>
    <scope>NUCLEOTIDE SEQUENCE [LARGE SCALE GENOMIC DNA]</scope>
    <source>
        <tissue evidence="1">Muscle</tissue>
    </source>
</reference>
<evidence type="ECO:0000313" key="1">
    <source>
        <dbReference type="EMBL" id="TNN53194.1"/>
    </source>
</evidence>
<evidence type="ECO:0000313" key="2">
    <source>
        <dbReference type="Proteomes" id="UP000314294"/>
    </source>
</evidence>
<dbReference type="AlphaFoldDB" id="A0A4Z2GK80"/>
<name>A0A4Z2GK80_9TELE</name>
<dbReference type="EMBL" id="SRLO01000522">
    <property type="protein sequence ID" value="TNN53194.1"/>
    <property type="molecule type" value="Genomic_DNA"/>
</dbReference>